<name>A0A2R6WKT8_MARPO</name>
<evidence type="ECO:0000313" key="2">
    <source>
        <dbReference type="Proteomes" id="UP000244005"/>
    </source>
</evidence>
<accession>A0A2R6WKT8</accession>
<evidence type="ECO:0000313" key="1">
    <source>
        <dbReference type="EMBL" id="PTQ34474.1"/>
    </source>
</evidence>
<protein>
    <submittedName>
        <fullName evidence="1">Uncharacterized protein</fullName>
    </submittedName>
</protein>
<dbReference type="EMBL" id="KZ772752">
    <property type="protein sequence ID" value="PTQ34474.1"/>
    <property type="molecule type" value="Genomic_DNA"/>
</dbReference>
<sequence>MNLMSLVPSRVVQKSTVAAVTTGWMCQRPKSTCSGLSFCTLISMFLQKFSCRGPDNYRHEKVMAYRRSWNLW</sequence>
<proteinExistence type="predicted"/>
<reference evidence="2" key="1">
    <citation type="journal article" date="2017" name="Cell">
        <title>Insights into land plant evolution garnered from the Marchantia polymorpha genome.</title>
        <authorList>
            <person name="Bowman J.L."/>
            <person name="Kohchi T."/>
            <person name="Yamato K.T."/>
            <person name="Jenkins J."/>
            <person name="Shu S."/>
            <person name="Ishizaki K."/>
            <person name="Yamaoka S."/>
            <person name="Nishihama R."/>
            <person name="Nakamura Y."/>
            <person name="Berger F."/>
            <person name="Adam C."/>
            <person name="Aki S.S."/>
            <person name="Althoff F."/>
            <person name="Araki T."/>
            <person name="Arteaga-Vazquez M.A."/>
            <person name="Balasubrmanian S."/>
            <person name="Barry K."/>
            <person name="Bauer D."/>
            <person name="Boehm C.R."/>
            <person name="Briginshaw L."/>
            <person name="Caballero-Perez J."/>
            <person name="Catarino B."/>
            <person name="Chen F."/>
            <person name="Chiyoda S."/>
            <person name="Chovatia M."/>
            <person name="Davies K.M."/>
            <person name="Delmans M."/>
            <person name="Demura T."/>
            <person name="Dierschke T."/>
            <person name="Dolan L."/>
            <person name="Dorantes-Acosta A.E."/>
            <person name="Eklund D.M."/>
            <person name="Florent S.N."/>
            <person name="Flores-Sandoval E."/>
            <person name="Fujiyama A."/>
            <person name="Fukuzawa H."/>
            <person name="Galik B."/>
            <person name="Grimanelli D."/>
            <person name="Grimwood J."/>
            <person name="Grossniklaus U."/>
            <person name="Hamada T."/>
            <person name="Haseloff J."/>
            <person name="Hetherington A.J."/>
            <person name="Higo A."/>
            <person name="Hirakawa Y."/>
            <person name="Hundley H.N."/>
            <person name="Ikeda Y."/>
            <person name="Inoue K."/>
            <person name="Inoue S.I."/>
            <person name="Ishida S."/>
            <person name="Jia Q."/>
            <person name="Kakita M."/>
            <person name="Kanazawa T."/>
            <person name="Kawai Y."/>
            <person name="Kawashima T."/>
            <person name="Kennedy M."/>
            <person name="Kinose K."/>
            <person name="Kinoshita T."/>
            <person name="Kohara Y."/>
            <person name="Koide E."/>
            <person name="Komatsu K."/>
            <person name="Kopischke S."/>
            <person name="Kubo M."/>
            <person name="Kyozuka J."/>
            <person name="Lagercrantz U."/>
            <person name="Lin S.S."/>
            <person name="Lindquist E."/>
            <person name="Lipzen A.M."/>
            <person name="Lu C.W."/>
            <person name="De Luna E."/>
            <person name="Martienssen R.A."/>
            <person name="Minamino N."/>
            <person name="Mizutani M."/>
            <person name="Mizutani M."/>
            <person name="Mochizuki N."/>
            <person name="Monte I."/>
            <person name="Mosher R."/>
            <person name="Nagasaki H."/>
            <person name="Nakagami H."/>
            <person name="Naramoto S."/>
            <person name="Nishitani K."/>
            <person name="Ohtani M."/>
            <person name="Okamoto T."/>
            <person name="Okumura M."/>
            <person name="Phillips J."/>
            <person name="Pollak B."/>
            <person name="Reinders A."/>
            <person name="Rovekamp M."/>
            <person name="Sano R."/>
            <person name="Sawa S."/>
            <person name="Schmid M.W."/>
            <person name="Shirakawa M."/>
            <person name="Solano R."/>
            <person name="Spunde A."/>
            <person name="Suetsugu N."/>
            <person name="Sugano S."/>
            <person name="Sugiyama A."/>
            <person name="Sun R."/>
            <person name="Suzuki Y."/>
            <person name="Takenaka M."/>
            <person name="Takezawa D."/>
            <person name="Tomogane H."/>
            <person name="Tsuzuki M."/>
            <person name="Ueda T."/>
            <person name="Umeda M."/>
            <person name="Ward J.M."/>
            <person name="Watanabe Y."/>
            <person name="Yazaki K."/>
            <person name="Yokoyama R."/>
            <person name="Yoshitake Y."/>
            <person name="Yotsui I."/>
            <person name="Zachgo S."/>
            <person name="Schmutz J."/>
        </authorList>
    </citation>
    <scope>NUCLEOTIDE SEQUENCE [LARGE SCALE GENOMIC DNA]</scope>
    <source>
        <strain evidence="2">Tak-1</strain>
    </source>
</reference>
<dbReference type="AlphaFoldDB" id="A0A2R6WKT8"/>
<keyword evidence="2" id="KW-1185">Reference proteome</keyword>
<dbReference type="Proteomes" id="UP000244005">
    <property type="component" value="Unassembled WGS sequence"/>
</dbReference>
<organism evidence="1 2">
    <name type="scientific">Marchantia polymorpha</name>
    <name type="common">Common liverwort</name>
    <name type="synonym">Marchantia aquatica</name>
    <dbReference type="NCBI Taxonomy" id="3197"/>
    <lineage>
        <taxon>Eukaryota</taxon>
        <taxon>Viridiplantae</taxon>
        <taxon>Streptophyta</taxon>
        <taxon>Embryophyta</taxon>
        <taxon>Marchantiophyta</taxon>
        <taxon>Marchantiopsida</taxon>
        <taxon>Marchantiidae</taxon>
        <taxon>Marchantiales</taxon>
        <taxon>Marchantiaceae</taxon>
        <taxon>Marchantia</taxon>
    </lineage>
</organism>
<gene>
    <name evidence="1" type="ORF">MARPO_0080s0089</name>
</gene>